<evidence type="ECO:0000259" key="7">
    <source>
        <dbReference type="PROSITE" id="PS51160"/>
    </source>
</evidence>
<dbReference type="PROSITE" id="PS00150">
    <property type="entry name" value="ACYLPHOSPHATASE_1"/>
    <property type="match status" value="1"/>
</dbReference>
<evidence type="ECO:0000313" key="8">
    <source>
        <dbReference type="EMBL" id="AHI23105.1"/>
    </source>
</evidence>
<evidence type="ECO:0000256" key="5">
    <source>
        <dbReference type="PROSITE-ProRule" id="PRU00520"/>
    </source>
</evidence>
<dbReference type="HOGENOM" id="CLU_141932_3_0_11"/>
<accession>W5Y2I8</accession>
<sequence length="95" mass="10820">MDNERLTAWVHGWVQGVGFRWWVYSQAMELGLSGSATNLSDGRVCVVAEGDYHTLRELLRRLSAPQKEVPRRPGTVDSVVERWSDVKGESGFRMR</sequence>
<dbReference type="Gene3D" id="3.30.70.100">
    <property type="match status" value="1"/>
</dbReference>
<keyword evidence="5" id="KW-0378">Hydrolase</keyword>
<dbReference type="InterPro" id="IPR017968">
    <property type="entry name" value="Acylphosphatase_CS"/>
</dbReference>
<dbReference type="Proteomes" id="UP000019222">
    <property type="component" value="Chromosome"/>
</dbReference>
<feature type="active site" evidence="5">
    <location>
        <position position="20"/>
    </location>
</feature>
<dbReference type="InterPro" id="IPR001792">
    <property type="entry name" value="Acylphosphatase-like_dom"/>
</dbReference>
<evidence type="ECO:0000256" key="2">
    <source>
        <dbReference type="ARBA" id="ARBA00012150"/>
    </source>
</evidence>
<name>W5Y2I8_9CORY</name>
<dbReference type="PANTHER" id="PTHR47268:SF4">
    <property type="entry name" value="ACYLPHOSPHATASE"/>
    <property type="match status" value="1"/>
</dbReference>
<dbReference type="eggNOG" id="COG1254">
    <property type="taxonomic scope" value="Bacteria"/>
</dbReference>
<feature type="active site" evidence="5">
    <location>
        <position position="38"/>
    </location>
</feature>
<dbReference type="PROSITE" id="PS51160">
    <property type="entry name" value="ACYLPHOSPHATASE_3"/>
    <property type="match status" value="1"/>
</dbReference>
<protein>
    <recommendedName>
        <fullName evidence="3 5">acylphosphatase</fullName>
        <ecNumber evidence="2 5">3.6.1.7</ecNumber>
    </recommendedName>
</protein>
<dbReference type="Pfam" id="PF00708">
    <property type="entry name" value="Acylphosphatase"/>
    <property type="match status" value="1"/>
</dbReference>
<gene>
    <name evidence="8" type="ORF">B843_08600</name>
</gene>
<dbReference type="NCBIfam" id="NF010997">
    <property type="entry name" value="PRK14422.1"/>
    <property type="match status" value="1"/>
</dbReference>
<reference evidence="8 9" key="1">
    <citation type="submission" date="2013-02" db="EMBL/GenBank/DDBJ databases">
        <title>The complete genome sequence of Corynebacterium vitaeruminis DSM 20294.</title>
        <authorList>
            <person name="Ruckert C."/>
            <person name="Albersmeier A."/>
            <person name="Kalinowski J."/>
        </authorList>
    </citation>
    <scope>NUCLEOTIDE SEQUENCE [LARGE SCALE GENOMIC DNA]</scope>
    <source>
        <strain evidence="9">ATCC 10234</strain>
    </source>
</reference>
<dbReference type="EMBL" id="CP004353">
    <property type="protein sequence ID" value="AHI23105.1"/>
    <property type="molecule type" value="Genomic_DNA"/>
</dbReference>
<dbReference type="SUPFAM" id="SSF54975">
    <property type="entry name" value="Acylphosphatase/BLUF domain-like"/>
    <property type="match status" value="1"/>
</dbReference>
<evidence type="ECO:0000256" key="1">
    <source>
        <dbReference type="ARBA" id="ARBA00005614"/>
    </source>
</evidence>
<keyword evidence="9" id="KW-1185">Reference proteome</keyword>
<dbReference type="AlphaFoldDB" id="W5Y2I8"/>
<dbReference type="InterPro" id="IPR036046">
    <property type="entry name" value="Acylphosphatase-like_dom_sf"/>
</dbReference>
<evidence type="ECO:0000313" key="9">
    <source>
        <dbReference type="Proteomes" id="UP000019222"/>
    </source>
</evidence>
<feature type="domain" description="Acylphosphatase-like" evidence="7">
    <location>
        <begin position="5"/>
        <end position="95"/>
    </location>
</feature>
<dbReference type="PANTHER" id="PTHR47268">
    <property type="entry name" value="ACYLPHOSPHATASE"/>
    <property type="match status" value="1"/>
</dbReference>
<evidence type="ECO:0000256" key="4">
    <source>
        <dbReference type="ARBA" id="ARBA00047645"/>
    </source>
</evidence>
<dbReference type="InterPro" id="IPR020456">
    <property type="entry name" value="Acylphosphatase"/>
</dbReference>
<comment type="catalytic activity">
    <reaction evidence="4 5">
        <text>an acyl phosphate + H2O = a carboxylate + phosphate + H(+)</text>
        <dbReference type="Rhea" id="RHEA:14965"/>
        <dbReference type="ChEBI" id="CHEBI:15377"/>
        <dbReference type="ChEBI" id="CHEBI:15378"/>
        <dbReference type="ChEBI" id="CHEBI:29067"/>
        <dbReference type="ChEBI" id="CHEBI:43474"/>
        <dbReference type="ChEBI" id="CHEBI:59918"/>
        <dbReference type="EC" id="3.6.1.7"/>
    </reaction>
</comment>
<dbReference type="EC" id="3.6.1.7" evidence="2 5"/>
<comment type="similarity">
    <text evidence="1 6">Belongs to the acylphosphatase family.</text>
</comment>
<dbReference type="STRING" id="1224164.B843_08600"/>
<organism evidence="8 9">
    <name type="scientific">Corynebacterium vitaeruminis DSM 20294</name>
    <dbReference type="NCBI Taxonomy" id="1224164"/>
    <lineage>
        <taxon>Bacteria</taxon>
        <taxon>Bacillati</taxon>
        <taxon>Actinomycetota</taxon>
        <taxon>Actinomycetes</taxon>
        <taxon>Mycobacteriales</taxon>
        <taxon>Corynebacteriaceae</taxon>
        <taxon>Corynebacterium</taxon>
    </lineage>
</organism>
<evidence type="ECO:0000256" key="3">
    <source>
        <dbReference type="ARBA" id="ARBA00015991"/>
    </source>
</evidence>
<dbReference type="GO" id="GO:0003998">
    <property type="term" value="F:acylphosphatase activity"/>
    <property type="evidence" value="ECO:0007669"/>
    <property type="project" value="UniProtKB-EC"/>
</dbReference>
<proteinExistence type="inferred from homology"/>
<dbReference type="PATRIC" id="fig|1224164.3.peg.1735"/>
<evidence type="ECO:0000256" key="6">
    <source>
        <dbReference type="RuleBase" id="RU004168"/>
    </source>
</evidence>
<dbReference type="KEGG" id="cvt:B843_08600"/>
<dbReference type="RefSeq" id="WP_025253122.1">
    <property type="nucleotide sequence ID" value="NZ_CP004353.1"/>
</dbReference>